<dbReference type="HOGENOM" id="CLU_000445_114_0_0"/>
<sequence length="359" mass="39989">MTSSLCRQGAALALGDRVSTTYLHALIEHNPIAIIVLDSRHKFQLCNGAFERLFQFDAAELRTWAIDSMIAGPDFMLEAAQLTERVLAGEKVHTLTKRRRKDGLIIDVDLHGVPLIVDEQVVGVYGLYQDVTERMELTAAMEQMTTRLNTIRDEERRRFARDLHDSLSQELTLLTWNLRKLSAQTMLDPKIEKLLGETSDIADSCISQIRSASFLMHPPQLGEADLHSAILWLTEGFERRSGMKVCLELEPFLHRLPIDLESALYRLIQEGLANVLRHARGSAIALGLRMEGSVLKLTLVNHVEALQTSASSLLSSGVGINSMRERLAEFGGTLRVTTTAAGMQLRATVPFTQETRCAS</sequence>
<dbReference type="PANTHER" id="PTHR24421">
    <property type="entry name" value="NITRATE/NITRITE SENSOR PROTEIN NARX-RELATED"/>
    <property type="match status" value="1"/>
</dbReference>
<keyword evidence="2" id="KW-0418">Kinase</keyword>
<accession>I3ZE15</accession>
<evidence type="ECO:0000256" key="3">
    <source>
        <dbReference type="ARBA" id="ARBA00023012"/>
    </source>
</evidence>
<name>I3ZE15_TERRK</name>
<organism evidence="5 6">
    <name type="scientific">Terriglobus roseus (strain DSM 18391 / NRRL B-41598 / KBS 63)</name>
    <dbReference type="NCBI Taxonomy" id="926566"/>
    <lineage>
        <taxon>Bacteria</taxon>
        <taxon>Pseudomonadati</taxon>
        <taxon>Acidobacteriota</taxon>
        <taxon>Terriglobia</taxon>
        <taxon>Terriglobales</taxon>
        <taxon>Acidobacteriaceae</taxon>
        <taxon>Terriglobus</taxon>
    </lineage>
</organism>
<dbReference type="CDD" id="cd00130">
    <property type="entry name" value="PAS"/>
    <property type="match status" value="1"/>
</dbReference>
<gene>
    <name evidence="5" type="ordered locus">Terro_1171</name>
</gene>
<dbReference type="eggNOG" id="COG4585">
    <property type="taxonomic scope" value="Bacteria"/>
</dbReference>
<evidence type="ECO:0000313" key="6">
    <source>
        <dbReference type="Proteomes" id="UP000006056"/>
    </source>
</evidence>
<dbReference type="AlphaFoldDB" id="I3ZE15"/>
<dbReference type="Gene3D" id="3.30.450.20">
    <property type="entry name" value="PAS domain"/>
    <property type="match status" value="1"/>
</dbReference>
<keyword evidence="6" id="KW-1185">Reference proteome</keyword>
<dbReference type="Gene3D" id="3.30.565.10">
    <property type="entry name" value="Histidine kinase-like ATPase, C-terminal domain"/>
    <property type="match status" value="1"/>
</dbReference>
<dbReference type="GO" id="GO:0046983">
    <property type="term" value="F:protein dimerization activity"/>
    <property type="evidence" value="ECO:0007669"/>
    <property type="project" value="InterPro"/>
</dbReference>
<dbReference type="KEGG" id="trs:Terro_1171"/>
<dbReference type="Pfam" id="PF07730">
    <property type="entry name" value="HisKA_3"/>
    <property type="match status" value="1"/>
</dbReference>
<keyword evidence="1" id="KW-0808">Transferase</keyword>
<dbReference type="SMART" id="SM00091">
    <property type="entry name" value="PAS"/>
    <property type="match status" value="1"/>
</dbReference>
<dbReference type="EMBL" id="CP003379">
    <property type="protein sequence ID" value="AFL87483.1"/>
    <property type="molecule type" value="Genomic_DNA"/>
</dbReference>
<dbReference type="PANTHER" id="PTHR24421:SF58">
    <property type="entry name" value="SIGNAL TRANSDUCTION HISTIDINE-PROTEIN KINASE_PHOSPHATASE UHPB"/>
    <property type="match status" value="1"/>
</dbReference>
<dbReference type="RefSeq" id="WP_014785052.1">
    <property type="nucleotide sequence ID" value="NC_018014.1"/>
</dbReference>
<dbReference type="NCBIfam" id="TIGR00229">
    <property type="entry name" value="sensory_box"/>
    <property type="match status" value="1"/>
</dbReference>
<dbReference type="STRING" id="926566.Terro_1171"/>
<dbReference type="GO" id="GO:0006355">
    <property type="term" value="P:regulation of DNA-templated transcription"/>
    <property type="evidence" value="ECO:0007669"/>
    <property type="project" value="InterPro"/>
</dbReference>
<dbReference type="CDD" id="cd16917">
    <property type="entry name" value="HATPase_UhpB-NarQ-NarX-like"/>
    <property type="match status" value="1"/>
</dbReference>
<dbReference type="InterPro" id="IPR013767">
    <property type="entry name" value="PAS_fold"/>
</dbReference>
<dbReference type="InterPro" id="IPR050482">
    <property type="entry name" value="Sensor_HK_TwoCompSys"/>
</dbReference>
<dbReference type="Pfam" id="PF00989">
    <property type="entry name" value="PAS"/>
    <property type="match status" value="1"/>
</dbReference>
<evidence type="ECO:0000313" key="5">
    <source>
        <dbReference type="EMBL" id="AFL87483.1"/>
    </source>
</evidence>
<dbReference type="SUPFAM" id="SSF55785">
    <property type="entry name" value="PYP-like sensor domain (PAS domain)"/>
    <property type="match status" value="1"/>
</dbReference>
<dbReference type="Proteomes" id="UP000006056">
    <property type="component" value="Chromosome"/>
</dbReference>
<dbReference type="GO" id="GO:0016020">
    <property type="term" value="C:membrane"/>
    <property type="evidence" value="ECO:0007669"/>
    <property type="project" value="InterPro"/>
</dbReference>
<dbReference type="InterPro" id="IPR011712">
    <property type="entry name" value="Sig_transdc_His_kin_sub3_dim/P"/>
</dbReference>
<evidence type="ECO:0000259" key="4">
    <source>
        <dbReference type="SMART" id="SM00091"/>
    </source>
</evidence>
<evidence type="ECO:0000256" key="2">
    <source>
        <dbReference type="ARBA" id="ARBA00022777"/>
    </source>
</evidence>
<dbReference type="GO" id="GO:0000155">
    <property type="term" value="F:phosphorelay sensor kinase activity"/>
    <property type="evidence" value="ECO:0007669"/>
    <property type="project" value="InterPro"/>
</dbReference>
<dbReference type="InterPro" id="IPR036890">
    <property type="entry name" value="HATPase_C_sf"/>
</dbReference>
<dbReference type="InterPro" id="IPR000014">
    <property type="entry name" value="PAS"/>
</dbReference>
<protein>
    <submittedName>
        <fullName evidence="5">PAS domain S-box</fullName>
    </submittedName>
</protein>
<evidence type="ECO:0000256" key="1">
    <source>
        <dbReference type="ARBA" id="ARBA00022679"/>
    </source>
</evidence>
<proteinExistence type="predicted"/>
<dbReference type="InterPro" id="IPR035965">
    <property type="entry name" value="PAS-like_dom_sf"/>
</dbReference>
<keyword evidence="3" id="KW-0902">Two-component regulatory system</keyword>
<reference evidence="5 6" key="1">
    <citation type="submission" date="2012-06" db="EMBL/GenBank/DDBJ databases">
        <title>Complete genome of Terriglobus roseus DSM 18391.</title>
        <authorList>
            <consortium name="US DOE Joint Genome Institute (JGI-PGF)"/>
            <person name="Lucas S."/>
            <person name="Copeland A."/>
            <person name="Lapidus A."/>
            <person name="Glavina del Rio T."/>
            <person name="Dalin E."/>
            <person name="Tice H."/>
            <person name="Bruce D."/>
            <person name="Goodwin L."/>
            <person name="Pitluck S."/>
            <person name="Peters L."/>
            <person name="Mikhailova N."/>
            <person name="Munk A.C.C."/>
            <person name="Kyrpides N."/>
            <person name="Mavromatis K."/>
            <person name="Ivanova N."/>
            <person name="Brettin T."/>
            <person name="Detter J.C."/>
            <person name="Han C."/>
            <person name="Larimer F."/>
            <person name="Land M."/>
            <person name="Hauser L."/>
            <person name="Markowitz V."/>
            <person name="Cheng J.-F."/>
            <person name="Hugenholtz P."/>
            <person name="Woyke T."/>
            <person name="Wu D."/>
            <person name="Brambilla E."/>
            <person name="Klenk H.-P."/>
            <person name="Eisen J.A."/>
        </authorList>
    </citation>
    <scope>NUCLEOTIDE SEQUENCE [LARGE SCALE GENOMIC DNA]</scope>
    <source>
        <strain evidence="6">DSM 18391 / NRRL B-41598 / KBS 63</strain>
    </source>
</reference>
<dbReference type="OrthoDB" id="9778496at2"/>
<feature type="domain" description="PAS" evidence="4">
    <location>
        <begin position="21"/>
        <end position="88"/>
    </location>
</feature>
<dbReference type="SUPFAM" id="SSF55874">
    <property type="entry name" value="ATPase domain of HSP90 chaperone/DNA topoisomerase II/histidine kinase"/>
    <property type="match status" value="1"/>
</dbReference>
<dbReference type="Gene3D" id="1.20.5.1930">
    <property type="match status" value="1"/>
</dbReference>